<sequence length="131" mass="13900">MDINNLSSLPPAGQKTSGDLALKVDNRAAEAGTDVASIQATSQSAQAGGTQSENAAQEVSQAVSQINDYVQNMQRSLQFSVDELSGRNVVTVIDKETEEVIRQIPSEEVLSIARSIASQFDDGLSLFNSQA</sequence>
<dbReference type="HOGENOM" id="CLU_120910_4_0_6"/>
<dbReference type="SUPFAM" id="SSF160214">
    <property type="entry name" value="FlaG-like"/>
    <property type="match status" value="1"/>
</dbReference>
<dbReference type="Pfam" id="PF03646">
    <property type="entry name" value="FlaG"/>
    <property type="match status" value="1"/>
</dbReference>
<evidence type="ECO:0000256" key="1">
    <source>
        <dbReference type="SAM" id="MobiDB-lite"/>
    </source>
</evidence>
<keyword evidence="2" id="KW-0966">Cell projection</keyword>
<dbReference type="OrthoDB" id="5741693at2"/>
<protein>
    <submittedName>
        <fullName evidence="2">Flagellin protein FlaG</fullName>
    </submittedName>
</protein>
<dbReference type="KEGG" id="mec:Q7C_2339"/>
<dbReference type="EMBL" id="CP003380">
    <property type="protein sequence ID" value="AFJ03473.1"/>
    <property type="molecule type" value="Genomic_DNA"/>
</dbReference>
<name>I1YKN0_METFJ</name>
<dbReference type="Gene3D" id="3.30.160.170">
    <property type="entry name" value="FlaG-like"/>
    <property type="match status" value="1"/>
</dbReference>
<dbReference type="PANTHER" id="PTHR37166">
    <property type="entry name" value="PROTEIN FLAG"/>
    <property type="match status" value="1"/>
</dbReference>
<reference evidence="2 3" key="1">
    <citation type="journal article" date="2012" name="J. Bacteriol.">
        <title>Complete genome sequences of Methylophaga sp. strain JAM1 and Methylophaga sp. strain JAM7.</title>
        <authorList>
            <person name="Villeneuve C."/>
            <person name="Martineau C."/>
            <person name="Mauffrey F."/>
            <person name="Villemur R."/>
        </authorList>
    </citation>
    <scope>NUCLEOTIDE SEQUENCE [LARGE SCALE GENOMIC DNA]</scope>
    <source>
        <strain evidence="2 3">JAM7</strain>
    </source>
</reference>
<dbReference type="AlphaFoldDB" id="I1YKN0"/>
<dbReference type="InterPro" id="IPR005186">
    <property type="entry name" value="FlaG"/>
</dbReference>
<dbReference type="STRING" id="754477.Q7C_2339"/>
<dbReference type="PANTHER" id="PTHR37166:SF1">
    <property type="entry name" value="PROTEIN FLAG"/>
    <property type="match status" value="1"/>
</dbReference>
<keyword evidence="2" id="KW-0282">Flagellum</keyword>
<accession>I1YKN0</accession>
<dbReference type="eggNOG" id="COG1334">
    <property type="taxonomic scope" value="Bacteria"/>
</dbReference>
<organism evidence="2 3">
    <name type="scientific">Methylophaga frappieri (strain ATCC BAA-2434 / DSM 25690 / JAM7)</name>
    <dbReference type="NCBI Taxonomy" id="754477"/>
    <lineage>
        <taxon>Bacteria</taxon>
        <taxon>Pseudomonadati</taxon>
        <taxon>Pseudomonadota</taxon>
        <taxon>Gammaproteobacteria</taxon>
        <taxon>Thiotrichales</taxon>
        <taxon>Piscirickettsiaceae</taxon>
        <taxon>Methylophaga</taxon>
    </lineage>
</organism>
<gene>
    <name evidence="2" type="ordered locus">Q7C_2339</name>
</gene>
<proteinExistence type="predicted"/>
<dbReference type="RefSeq" id="WP_014704892.1">
    <property type="nucleotide sequence ID" value="NC_017856.1"/>
</dbReference>
<evidence type="ECO:0000313" key="2">
    <source>
        <dbReference type="EMBL" id="AFJ03473.1"/>
    </source>
</evidence>
<dbReference type="InterPro" id="IPR035924">
    <property type="entry name" value="FlaG-like_sf"/>
</dbReference>
<evidence type="ECO:0000313" key="3">
    <source>
        <dbReference type="Proteomes" id="UP000009145"/>
    </source>
</evidence>
<keyword evidence="2" id="KW-0969">Cilium</keyword>
<feature type="region of interest" description="Disordered" evidence="1">
    <location>
        <begin position="1"/>
        <end position="25"/>
    </location>
</feature>
<dbReference type="PATRIC" id="fig|754477.3.peg.2306"/>
<dbReference type="Proteomes" id="UP000009145">
    <property type="component" value="Chromosome"/>
</dbReference>
<keyword evidence="3" id="KW-1185">Reference proteome</keyword>